<organism evidence="1 2">
    <name type="scientific">Kibdelosporangium persicum</name>
    <dbReference type="NCBI Taxonomy" id="2698649"/>
    <lineage>
        <taxon>Bacteria</taxon>
        <taxon>Bacillati</taxon>
        <taxon>Actinomycetota</taxon>
        <taxon>Actinomycetes</taxon>
        <taxon>Pseudonocardiales</taxon>
        <taxon>Pseudonocardiaceae</taxon>
        <taxon>Kibdelosporangium</taxon>
    </lineage>
</organism>
<evidence type="ECO:0000313" key="2">
    <source>
        <dbReference type="Proteomes" id="UP000763557"/>
    </source>
</evidence>
<reference evidence="1 2" key="1">
    <citation type="submission" date="2020-01" db="EMBL/GenBank/DDBJ databases">
        <title>Kibdelosporangium persica a novel Actinomycetes from a hot desert in Iran.</title>
        <authorList>
            <person name="Safaei N."/>
            <person name="Zaburannyi N."/>
            <person name="Mueller R."/>
            <person name="Wink J."/>
        </authorList>
    </citation>
    <scope>NUCLEOTIDE SEQUENCE [LARGE SCALE GENOMIC DNA]</scope>
    <source>
        <strain evidence="1 2">4NS15</strain>
    </source>
</reference>
<dbReference type="EMBL" id="JAAATY010000027">
    <property type="protein sequence ID" value="NRN69426.1"/>
    <property type="molecule type" value="Genomic_DNA"/>
</dbReference>
<keyword evidence="2" id="KW-1185">Reference proteome</keyword>
<name>A0ABX2FDH6_9PSEU</name>
<proteinExistence type="predicted"/>
<dbReference type="PANTHER" id="PTHR38479:SF2">
    <property type="entry name" value="WINGED HELIX DNA-BINDING DOMAIN-CONTAINING PROTEIN"/>
    <property type="match status" value="1"/>
</dbReference>
<dbReference type="Pfam" id="PF06224">
    <property type="entry name" value="AlkZ-like"/>
    <property type="match status" value="1"/>
</dbReference>
<dbReference type="GO" id="GO:0003677">
    <property type="term" value="F:DNA binding"/>
    <property type="evidence" value="ECO:0007669"/>
    <property type="project" value="UniProtKB-KW"/>
</dbReference>
<dbReference type="Proteomes" id="UP000763557">
    <property type="component" value="Unassembled WGS sequence"/>
</dbReference>
<accession>A0ABX2FDH6</accession>
<evidence type="ECO:0000313" key="1">
    <source>
        <dbReference type="EMBL" id="NRN69426.1"/>
    </source>
</evidence>
<protein>
    <submittedName>
        <fullName evidence="1">Winged helix DNA-binding domain-containing protein</fullName>
    </submittedName>
</protein>
<dbReference type="PANTHER" id="PTHR38479">
    <property type="entry name" value="LMO0824 PROTEIN"/>
    <property type="match status" value="1"/>
</dbReference>
<gene>
    <name evidence="1" type="ORF">GC106_66830</name>
</gene>
<sequence>MVRVVSEKLSWRQALAWRMRRHHLVEPARDAVTVASTLCGLHAQVMSSAELSLWARTDTLPRNALADALWERRTLVKLWAARGTLHILPSSELGLWLAALGTQTKFGNVGNAKIDKLVDVISAALDDKVLTRTELASAAERISGDPAHAEWIGSSWGSYLKAASFRGKICFAKGDGTQVRFAAPDTWLREPIRRPPAQDALREITRKFLAAYAPATPEDLTRWWLGPPVPTRGHKLIAALGKDAVEVDVEGHRAWVLASDLADIRAAAAPGTACLLPAFDPWVIGMSRRPPLLDPRHRDEVFRKQGWISPVLVVNGRIAGVWRHEGTGDRVSVELRPFGRLPAWAGRRLRARAEQVRDFLAGAQDRL</sequence>
<dbReference type="InterPro" id="IPR009351">
    <property type="entry name" value="AlkZ-like"/>
</dbReference>
<keyword evidence="1" id="KW-0238">DNA-binding</keyword>
<comment type="caution">
    <text evidence="1">The sequence shown here is derived from an EMBL/GenBank/DDBJ whole genome shotgun (WGS) entry which is preliminary data.</text>
</comment>